<dbReference type="KEGG" id="bze:COCCADRAFT_105459"/>
<dbReference type="InterPro" id="IPR011011">
    <property type="entry name" value="Znf_FYVE_PHD"/>
</dbReference>
<feature type="region of interest" description="Disordered" evidence="5">
    <location>
        <begin position="731"/>
        <end position="752"/>
    </location>
</feature>
<feature type="domain" description="Zinc finger PHD-type" evidence="6">
    <location>
        <begin position="676"/>
        <end position="722"/>
    </location>
</feature>
<feature type="compositionally biased region" description="Polar residues" evidence="5">
    <location>
        <begin position="534"/>
        <end position="543"/>
    </location>
</feature>
<feature type="compositionally biased region" description="Basic and acidic residues" evidence="5">
    <location>
        <begin position="351"/>
        <end position="363"/>
    </location>
</feature>
<keyword evidence="4" id="KW-0156">Chromatin regulator</keyword>
<keyword evidence="3" id="KW-0862">Zinc</keyword>
<dbReference type="Proteomes" id="UP000053841">
    <property type="component" value="Unassembled WGS sequence"/>
</dbReference>
<dbReference type="OrthoDB" id="436852at2759"/>
<feature type="region of interest" description="Disordered" evidence="5">
    <location>
        <begin position="458"/>
        <end position="598"/>
    </location>
</feature>
<feature type="compositionally biased region" description="Acidic residues" evidence="5">
    <location>
        <begin position="488"/>
        <end position="499"/>
    </location>
</feature>
<dbReference type="EMBL" id="KI964727">
    <property type="protein sequence ID" value="EUC29839.1"/>
    <property type="molecule type" value="Genomic_DNA"/>
</dbReference>
<dbReference type="GO" id="GO:0008270">
    <property type="term" value="F:zinc ion binding"/>
    <property type="evidence" value="ECO:0007669"/>
    <property type="project" value="UniProtKB-KW"/>
</dbReference>
<evidence type="ECO:0000256" key="5">
    <source>
        <dbReference type="SAM" id="MobiDB-lite"/>
    </source>
</evidence>
<organism evidence="7 8">
    <name type="scientific">Cochliobolus carbonum (strain 26-R-13)</name>
    <name type="common">Maize leaf spot fungus</name>
    <name type="synonym">Bipolaris zeicola</name>
    <dbReference type="NCBI Taxonomy" id="930089"/>
    <lineage>
        <taxon>Eukaryota</taxon>
        <taxon>Fungi</taxon>
        <taxon>Dikarya</taxon>
        <taxon>Ascomycota</taxon>
        <taxon>Pezizomycotina</taxon>
        <taxon>Dothideomycetes</taxon>
        <taxon>Pleosporomycetidae</taxon>
        <taxon>Pleosporales</taxon>
        <taxon>Pleosporineae</taxon>
        <taxon>Pleosporaceae</taxon>
        <taxon>Bipolaris</taxon>
    </lineage>
</organism>
<feature type="compositionally biased region" description="Polar residues" evidence="5">
    <location>
        <begin position="1"/>
        <end position="10"/>
    </location>
</feature>
<dbReference type="PANTHER" id="PTHR46462">
    <property type="entry name" value="UPSET, ISOFORM A"/>
    <property type="match status" value="1"/>
</dbReference>
<evidence type="ECO:0000313" key="8">
    <source>
        <dbReference type="Proteomes" id="UP000053841"/>
    </source>
</evidence>
<dbReference type="SMART" id="SM00249">
    <property type="entry name" value="PHD"/>
    <property type="match status" value="1"/>
</dbReference>
<evidence type="ECO:0000256" key="1">
    <source>
        <dbReference type="ARBA" id="ARBA00022723"/>
    </source>
</evidence>
<dbReference type="Pfam" id="PF20826">
    <property type="entry name" value="PHD_5"/>
    <property type="match status" value="1"/>
</dbReference>
<accession>W6Y467</accession>
<protein>
    <recommendedName>
        <fullName evidence="6">Zinc finger PHD-type domain-containing protein</fullName>
    </recommendedName>
</protein>
<reference evidence="7 8" key="1">
    <citation type="journal article" date="2013" name="PLoS Genet.">
        <title>Comparative genome structure, secondary metabolite, and effector coding capacity across Cochliobolus pathogens.</title>
        <authorList>
            <person name="Condon B.J."/>
            <person name="Leng Y."/>
            <person name="Wu D."/>
            <person name="Bushley K.E."/>
            <person name="Ohm R.A."/>
            <person name="Otillar R."/>
            <person name="Martin J."/>
            <person name="Schackwitz W."/>
            <person name="Grimwood J."/>
            <person name="MohdZainudin N."/>
            <person name="Xue C."/>
            <person name="Wang R."/>
            <person name="Manning V.A."/>
            <person name="Dhillon B."/>
            <person name="Tu Z.J."/>
            <person name="Steffenson B.J."/>
            <person name="Salamov A."/>
            <person name="Sun H."/>
            <person name="Lowry S."/>
            <person name="LaButti K."/>
            <person name="Han J."/>
            <person name="Copeland A."/>
            <person name="Lindquist E."/>
            <person name="Barry K."/>
            <person name="Schmutz J."/>
            <person name="Baker S.E."/>
            <person name="Ciuffetti L.M."/>
            <person name="Grigoriev I.V."/>
            <person name="Zhong S."/>
            <person name="Turgeon B.G."/>
        </authorList>
    </citation>
    <scope>NUCLEOTIDE SEQUENCE [LARGE SCALE GENOMIC DNA]</scope>
    <source>
        <strain evidence="7 8">26-R-13</strain>
    </source>
</reference>
<feature type="compositionally biased region" description="Basic and acidic residues" evidence="5">
    <location>
        <begin position="514"/>
        <end position="533"/>
    </location>
</feature>
<feature type="region of interest" description="Disordered" evidence="5">
    <location>
        <begin position="351"/>
        <end position="440"/>
    </location>
</feature>
<gene>
    <name evidence="7" type="ORF">COCCADRAFT_105459</name>
</gene>
<dbReference type="Gene3D" id="3.30.40.10">
    <property type="entry name" value="Zinc/RING finger domain, C3HC4 (zinc finger)"/>
    <property type="match status" value="1"/>
</dbReference>
<evidence type="ECO:0000256" key="3">
    <source>
        <dbReference type="ARBA" id="ARBA00022833"/>
    </source>
</evidence>
<evidence type="ECO:0000259" key="6">
    <source>
        <dbReference type="SMART" id="SM00249"/>
    </source>
</evidence>
<feature type="region of interest" description="Disordered" evidence="5">
    <location>
        <begin position="72"/>
        <end position="111"/>
    </location>
</feature>
<dbReference type="HOGENOM" id="CLU_388308_0_0_1"/>
<dbReference type="GO" id="GO:0034967">
    <property type="term" value="C:Set3 complex"/>
    <property type="evidence" value="ECO:0007669"/>
    <property type="project" value="TreeGrafter"/>
</dbReference>
<dbReference type="AlphaFoldDB" id="W6Y467"/>
<feature type="compositionally biased region" description="Polar residues" evidence="5">
    <location>
        <begin position="651"/>
        <end position="667"/>
    </location>
</feature>
<dbReference type="eggNOG" id="ENOG502SD8Z">
    <property type="taxonomic scope" value="Eukaryota"/>
</dbReference>
<dbReference type="STRING" id="930089.W6Y467"/>
<dbReference type="InterPro" id="IPR001965">
    <property type="entry name" value="Znf_PHD"/>
</dbReference>
<dbReference type="GO" id="GO:0006355">
    <property type="term" value="P:regulation of DNA-templated transcription"/>
    <property type="evidence" value="ECO:0007669"/>
    <property type="project" value="TreeGrafter"/>
</dbReference>
<name>W6Y467_COCC2</name>
<dbReference type="GO" id="GO:0070210">
    <property type="term" value="C:Rpd3L-Expanded complex"/>
    <property type="evidence" value="ECO:0007669"/>
    <property type="project" value="TreeGrafter"/>
</dbReference>
<feature type="compositionally biased region" description="Basic and acidic residues" evidence="5">
    <location>
        <begin position="583"/>
        <end position="592"/>
    </location>
</feature>
<evidence type="ECO:0000256" key="2">
    <source>
        <dbReference type="ARBA" id="ARBA00022771"/>
    </source>
</evidence>
<dbReference type="InterPro" id="IPR019786">
    <property type="entry name" value="Zinc_finger_PHD-type_CS"/>
</dbReference>
<dbReference type="RefSeq" id="XP_007715857.1">
    <property type="nucleotide sequence ID" value="XM_007717667.1"/>
</dbReference>
<dbReference type="PANTHER" id="PTHR46462:SF3">
    <property type="entry name" value="UPSET, ISOFORM A"/>
    <property type="match status" value="1"/>
</dbReference>
<keyword evidence="1" id="KW-0479">Metal-binding</keyword>
<keyword evidence="8" id="KW-1185">Reference proteome</keyword>
<feature type="compositionally biased region" description="Low complexity" evidence="5">
    <location>
        <begin position="370"/>
        <end position="380"/>
    </location>
</feature>
<keyword evidence="2" id="KW-0863">Zinc-finger</keyword>
<feature type="region of interest" description="Disordered" evidence="5">
    <location>
        <begin position="633"/>
        <end position="667"/>
    </location>
</feature>
<dbReference type="PROSITE" id="PS01359">
    <property type="entry name" value="ZF_PHD_1"/>
    <property type="match status" value="1"/>
</dbReference>
<dbReference type="SUPFAM" id="SSF57903">
    <property type="entry name" value="FYVE/PHD zinc finger"/>
    <property type="match status" value="1"/>
</dbReference>
<evidence type="ECO:0000313" key="7">
    <source>
        <dbReference type="EMBL" id="EUC29839.1"/>
    </source>
</evidence>
<feature type="region of interest" description="Disordered" evidence="5">
    <location>
        <begin position="1"/>
        <end position="36"/>
    </location>
</feature>
<dbReference type="GO" id="GO:0006325">
    <property type="term" value="P:chromatin organization"/>
    <property type="evidence" value="ECO:0007669"/>
    <property type="project" value="UniProtKB-KW"/>
</dbReference>
<dbReference type="InterPro" id="IPR013083">
    <property type="entry name" value="Znf_RING/FYVE/PHD"/>
</dbReference>
<feature type="region of interest" description="Disordered" evidence="5">
    <location>
        <begin position="124"/>
        <end position="177"/>
    </location>
</feature>
<proteinExistence type="predicted"/>
<sequence>MSLDQHTYASTDWPLPSPSSTPKSLTFPDAPLKTPITDTAPHSHFLDAWATPLPNAQHAPVQAPLFALSTPIDRPSSSYSQPVRTPEDPEFHVNHFAPQNLPLPPVDVSRRLASSPDLGQLKNAAAAGARGPPQDHRGVSRPVTMDFSQMQTPPPTRDDSSRQSLQQSAGNGVATPATVIHRTPSQMPPSEALFDQTPFGFGSLQYTPDMMQFPSNGHMTAPPMPQSRLFWDPANDGMHMDLDLPMGVDGFAPTPQRMDQGMNWQSMHHAANIMQTPGFQSFQASPGPMSFANCHMDQGQMSRQDSFASATTGVDPSMLFSFSNPDMTASFGAMPQLSNVDLSSRQPYETQLRDAQAEREMAKKARGQHSRSNTNSSSGSADDVRPALHPSNTDGGVRTSRAPLMEPWTAMPSNASNIPRRPSPLKRQSGGSLKSIPEIRRPRTRLIIDETGRARTETVLAGDEDKTPKALRQSSQQDLRRQYPGLYEADDSESEEDEPGAVISRKTSFTVPQPERRAPKYARVESDSHERSNSLKMTRSTSRPGVPSFDKPSLEKLRLAGRSASDNSTRRAGIMELPPSTKNSRDNQDHMSDSPGNALGALKKVVGARQQRIERASQNTLKAHNQRWAAAAAAASAELNNPGHHGHYDPYSNSLNRSVTTTPSTDRSNFSSESTRCICNGLVDDDDKPMVQCESCNMWLHIICVGLDKGSLPPVYVCVFCTGQTPLVRAGRSRGPPVPLDSPLTHKSVFRG</sequence>
<evidence type="ECO:0000256" key="4">
    <source>
        <dbReference type="ARBA" id="ARBA00022853"/>
    </source>
</evidence>
<dbReference type="GeneID" id="19143213"/>